<feature type="signal peptide" evidence="2">
    <location>
        <begin position="1"/>
        <end position="18"/>
    </location>
</feature>
<evidence type="ECO:0000259" key="3">
    <source>
        <dbReference type="PROSITE" id="PS51272"/>
    </source>
</evidence>
<keyword evidence="1" id="KW-0677">Repeat</keyword>
<evidence type="ECO:0000256" key="1">
    <source>
        <dbReference type="ARBA" id="ARBA00022737"/>
    </source>
</evidence>
<keyword evidence="5" id="KW-1185">Reference proteome</keyword>
<dbReference type="InterPro" id="IPR051465">
    <property type="entry name" value="Cell_Envelope_Struct_Comp"/>
</dbReference>
<feature type="chain" id="PRO_5039724198" evidence="2">
    <location>
        <begin position="19"/>
        <end position="1288"/>
    </location>
</feature>
<dbReference type="EMBL" id="JADCKB010000019">
    <property type="protein sequence ID" value="MBE5040629.1"/>
    <property type="molecule type" value="Genomic_DNA"/>
</dbReference>
<dbReference type="InterPro" id="IPR001119">
    <property type="entry name" value="SLH_dom"/>
</dbReference>
<dbReference type="PANTHER" id="PTHR43308:SF5">
    <property type="entry name" value="S-LAYER PROTEIN _ PEPTIDOGLYCAN ENDO-BETA-N-ACETYLGLUCOSAMINIDASE"/>
    <property type="match status" value="1"/>
</dbReference>
<dbReference type="PANTHER" id="PTHR43308">
    <property type="entry name" value="OUTER MEMBRANE PROTEIN ALPHA-RELATED"/>
    <property type="match status" value="1"/>
</dbReference>
<evidence type="ECO:0000313" key="5">
    <source>
        <dbReference type="Proteomes" id="UP000806542"/>
    </source>
</evidence>
<comment type="caution">
    <text evidence="4">The sequence shown here is derived from an EMBL/GenBank/DDBJ whole genome shotgun (WGS) entry which is preliminary data.</text>
</comment>
<dbReference type="Pfam" id="PF00395">
    <property type="entry name" value="SLH"/>
    <property type="match status" value="3"/>
</dbReference>
<gene>
    <name evidence="4" type="ORF">INF28_09160</name>
</gene>
<keyword evidence="2" id="KW-0732">Signal</keyword>
<name>A0A9D5R9L3_9FIRM</name>
<organism evidence="4 5">
    <name type="scientific">Ructibacterium gallinarum</name>
    <dbReference type="NCBI Taxonomy" id="2779355"/>
    <lineage>
        <taxon>Bacteria</taxon>
        <taxon>Bacillati</taxon>
        <taxon>Bacillota</taxon>
        <taxon>Clostridia</taxon>
        <taxon>Eubacteriales</taxon>
        <taxon>Oscillospiraceae</taxon>
        <taxon>Ructibacterium</taxon>
    </lineage>
</organism>
<feature type="domain" description="SLH" evidence="3">
    <location>
        <begin position="1229"/>
        <end position="1288"/>
    </location>
</feature>
<proteinExistence type="predicted"/>
<dbReference type="Proteomes" id="UP000806542">
    <property type="component" value="Unassembled WGS sequence"/>
</dbReference>
<accession>A0A9D5R9L3</accession>
<feature type="domain" description="SLH" evidence="3">
    <location>
        <begin position="1168"/>
        <end position="1227"/>
    </location>
</feature>
<dbReference type="RefSeq" id="WP_226393183.1">
    <property type="nucleotide sequence ID" value="NZ_JADCKB010000019.1"/>
</dbReference>
<protein>
    <submittedName>
        <fullName evidence="4">S-layer homology domain-containing protein</fullName>
    </submittedName>
</protein>
<feature type="domain" description="SLH" evidence="3">
    <location>
        <begin position="1104"/>
        <end position="1167"/>
    </location>
</feature>
<reference evidence="4" key="1">
    <citation type="submission" date="2020-10" db="EMBL/GenBank/DDBJ databases">
        <title>ChiBAC.</title>
        <authorList>
            <person name="Zenner C."/>
            <person name="Hitch T.C.A."/>
            <person name="Clavel T."/>
        </authorList>
    </citation>
    <scope>NUCLEOTIDE SEQUENCE</scope>
    <source>
        <strain evidence="4">DSM 107454</strain>
    </source>
</reference>
<sequence length="1288" mass="142765">MKKKIALLLAFLCSIQIAVVSDIGLAASTEITPQPDDSVRVLAYEDFENGDLSTWTCWDAAGRVPEIQEGSNGSQVLFPNADYVYYQEGTSWKDYTLEFNWYVESYSAKWPGIYFQIENGKKNNLYFSDGQALVLETRDGRVYDASEDFTDDEGEWVYFRLEHYGNRVKIFYNNKTKPLLDIEDETFNGSGYFGFVSSGAGVRIDNLLVSKPLREVPVPVFDSAVSELIYSNDFEDGNTEGWSGGSSAPIITEPGVDHNEDNHVYAVTAYDSCQSQLLQNLRNYTIEFNMKIEYRDAEGAWGNTWPGLYFRSADAKRYNLYFCTIPGAESITVERNKNGQSTGWMGNADATGFTDESGYWAYFKIEAYGNEIKIYYMDKENPALIFTDTDPEAPVGGELIFNYGGASMYYLDNLLITSKKADPAVSDPVQPDPEKELLLFQDYENGEALGWTAGGNVQIIGGNHVFAIDQPVYTEKEYADDFRMDFNLWVDYRDSAGNFAAACPKISFCANDSEAYYLQMNTRLSNGGNELALIKKTAEGDEWLAWPVVWVMDDNCSWVHMRIQKKGNEILVYYKDMETPIIQAVDHGTPCPGGKVGFDGENVRSFYVDNFCINTFLPSYLANIEDMQLQQKEGQISCMAQIVNLNEEPMDAIAVLAAYRGGRLAGLTAQEVNLKSNAPNGSTPEPDEVTLALTGNLTDYEQVQLYLWKNLDTLQVLCPPKERQNRSPVPEPISEHGLTVQAECLQEEVSISGTLTSGQEREISVLVLKPGINPENLKVSQMNLQNVAELRQIPVDEDDSFHFDFMMNETEAEGRYVVLAGNEYPITEEKTEFDFISTKKMDEFLQKINLASEPKALLAALTSEKYTAAAVKLNLYPDLFAKLQTAGKNAAGTLMLDEKPEAGFSESNLSGLAVRALAVGMVKDCVSKQDVKSVFGDRKDFYTFSSADWEAYAQAAGTLQEEICDGIYHNKGYYQTPEDIAADFTVQIALAKIFLANYTEIQKLLEENEELLGVDSQKVLKLGSSSQKNKVYTGLNQQRCFDAETFAKLYQQLLSQSGAIVTGGTGTSGGGGGGSFGGSRLSGGGAVVSKENGEGTSENLLPLKEAKFSDVTAQHWAYTAITELGKKGIIQGFEDGTFQPDATVSRAEFVKMLILALDMDVTDGESPFEDVASEEWYAPYIISAAKQGLVYGVSQNQFEPDSSITREDMAVILYRAVQNTQIALPAISDTVFSDGDEISTYALEAVKFMADAGIICGSENRFYPKDSALRSETAQMLYRILQADGRKQ</sequence>
<evidence type="ECO:0000256" key="2">
    <source>
        <dbReference type="SAM" id="SignalP"/>
    </source>
</evidence>
<dbReference type="Gene3D" id="2.60.120.560">
    <property type="entry name" value="Exo-inulinase, domain 1"/>
    <property type="match status" value="3"/>
</dbReference>
<dbReference type="PROSITE" id="PS51272">
    <property type="entry name" value="SLH"/>
    <property type="match status" value="3"/>
</dbReference>
<evidence type="ECO:0000313" key="4">
    <source>
        <dbReference type="EMBL" id="MBE5040629.1"/>
    </source>
</evidence>